<organism evidence="2 4">
    <name type="scientific">Sphingomonas koreensis</name>
    <dbReference type="NCBI Taxonomy" id="93064"/>
    <lineage>
        <taxon>Bacteria</taxon>
        <taxon>Pseudomonadati</taxon>
        <taxon>Pseudomonadota</taxon>
        <taxon>Alphaproteobacteria</taxon>
        <taxon>Sphingomonadales</taxon>
        <taxon>Sphingomonadaceae</taxon>
        <taxon>Sphingomonas</taxon>
    </lineage>
</organism>
<feature type="compositionally biased region" description="Low complexity" evidence="1">
    <location>
        <begin position="109"/>
        <end position="126"/>
    </location>
</feature>
<feature type="region of interest" description="Disordered" evidence="1">
    <location>
        <begin position="109"/>
        <end position="132"/>
    </location>
</feature>
<proteinExistence type="predicted"/>
<evidence type="ECO:0000313" key="2">
    <source>
        <dbReference type="EMBL" id="APR53641.1"/>
    </source>
</evidence>
<gene>
    <name evidence="2" type="ORF">BRX40_15510</name>
    <name evidence="3" type="ORF">CA257_17015</name>
</gene>
<dbReference type="Proteomes" id="UP000185161">
    <property type="component" value="Chromosome"/>
</dbReference>
<evidence type="ECO:0000313" key="3">
    <source>
        <dbReference type="EMBL" id="RSV00508.1"/>
    </source>
</evidence>
<evidence type="ECO:0000256" key="1">
    <source>
        <dbReference type="SAM" id="MobiDB-lite"/>
    </source>
</evidence>
<sequence>MATRAIRTMTMTRRRLPLHVASLWLALATALLSSLMPVGMPRTTTLGSAFNPATTAVALQPSRAQPRIVAEAVRSDDEPASGQGDALALAPLPIVPAALDYGLPGPLNPLTAAPALPSSPALDGSPRGPPLS</sequence>
<evidence type="ECO:0000313" key="5">
    <source>
        <dbReference type="Proteomes" id="UP000286681"/>
    </source>
</evidence>
<protein>
    <submittedName>
        <fullName evidence="2">Uncharacterized protein</fullName>
    </submittedName>
</protein>
<dbReference type="EMBL" id="CP018820">
    <property type="protein sequence ID" value="APR53641.1"/>
    <property type="molecule type" value="Genomic_DNA"/>
</dbReference>
<dbReference type="AlphaFoldDB" id="A0A1L6JCG8"/>
<dbReference type="EMBL" id="QQWO01000016">
    <property type="protein sequence ID" value="RSV00508.1"/>
    <property type="molecule type" value="Genomic_DNA"/>
</dbReference>
<reference evidence="2" key="1">
    <citation type="submission" date="2016-12" db="EMBL/GenBank/DDBJ databases">
        <title>Whole genome sequencing of Sphingomonas koreensis.</title>
        <authorList>
            <person name="Conlan S."/>
            <person name="Thomas P.J."/>
            <person name="Mullikin J."/>
            <person name="Palmore T.N."/>
            <person name="Frank K.M."/>
            <person name="Segre J.A."/>
        </authorList>
    </citation>
    <scope>NUCLEOTIDE SEQUENCE</scope>
    <source>
        <strain evidence="2">ABOJV</strain>
    </source>
</reference>
<dbReference type="KEGG" id="skr:BRX40_15510"/>
<reference evidence="3 5" key="3">
    <citation type="submission" date="2018-07" db="EMBL/GenBank/DDBJ databases">
        <title>Genomic and Epidemiologic Investigation of an Indolent Hospital Outbreak.</title>
        <authorList>
            <person name="Johnson R.C."/>
            <person name="Deming C."/>
            <person name="Conlan S."/>
            <person name="Zellmer C.J."/>
            <person name="Michelin A.V."/>
            <person name="Lee-Lin S."/>
            <person name="Thomas P.J."/>
            <person name="Park M."/>
            <person name="Weingarten R.A."/>
            <person name="Less J."/>
            <person name="Dekker J.P."/>
            <person name="Frank K.M."/>
            <person name="Musser K.A."/>
            <person name="Mcquiston J.R."/>
            <person name="Henderson D.K."/>
            <person name="Lau A.F."/>
            <person name="Palmore T.N."/>
            <person name="Segre J.A."/>
        </authorList>
    </citation>
    <scope>NUCLEOTIDE SEQUENCE [LARGE SCALE GENOMIC DNA]</scope>
    <source>
        <strain evidence="3 5">SK-NIH.Env10_0317</strain>
    </source>
</reference>
<dbReference type="Proteomes" id="UP000286681">
    <property type="component" value="Unassembled WGS sequence"/>
</dbReference>
<keyword evidence="4" id="KW-1185">Reference proteome</keyword>
<dbReference type="STRING" id="93064.BRX40_15510"/>
<dbReference type="RefSeq" id="WP_075152213.1">
    <property type="nucleotide sequence ID" value="NZ_QLJC01000006.1"/>
</dbReference>
<accession>A0A1L6JCG8</accession>
<name>A0A1L6JCG8_9SPHN</name>
<evidence type="ECO:0000313" key="4">
    <source>
        <dbReference type="Proteomes" id="UP000185161"/>
    </source>
</evidence>
<reference evidence="4" key="2">
    <citation type="submission" date="2016-12" db="EMBL/GenBank/DDBJ databases">
        <title>Whole genome sequencing of Sphingomonas sp. ABOJV.</title>
        <authorList>
            <person name="Conlan S."/>
            <person name="Thomas P.J."/>
            <person name="Mullikin J."/>
            <person name="Palmore T.N."/>
            <person name="Frank K.M."/>
            <person name="Segre J.A."/>
        </authorList>
    </citation>
    <scope>NUCLEOTIDE SEQUENCE [LARGE SCALE GENOMIC DNA]</scope>
    <source>
        <strain evidence="4">ABOJV</strain>
    </source>
</reference>